<dbReference type="GO" id="GO:0120206">
    <property type="term" value="C:photoreceptor distal connecting cilium"/>
    <property type="evidence" value="ECO:0007669"/>
    <property type="project" value="TreeGrafter"/>
</dbReference>
<dbReference type="OrthoDB" id="6263678at2759"/>
<feature type="compositionally biased region" description="Polar residues" evidence="1">
    <location>
        <begin position="99"/>
        <end position="112"/>
    </location>
</feature>
<feature type="region of interest" description="Disordered" evidence="1">
    <location>
        <begin position="59"/>
        <end position="182"/>
    </location>
</feature>
<dbReference type="Pfam" id="PF15244">
    <property type="entry name" value="HSD3"/>
    <property type="match status" value="3"/>
</dbReference>
<reference evidence="3 4" key="1">
    <citation type="submission" date="2025-04" db="UniProtKB">
        <authorList>
            <consortium name="RefSeq"/>
        </authorList>
    </citation>
    <scope>IDENTIFICATION</scope>
    <source>
        <tissue evidence="3 4">Muscle</tissue>
    </source>
</reference>
<dbReference type="PANTHER" id="PTHR14917">
    <property type="entry name" value="SPERMATOGENESIS-ASSOCIATED PROTEIN 7"/>
    <property type="match status" value="1"/>
</dbReference>
<sequence>MEMIVQHRGSTCKYSTLLLIRDKMDAHYRALLSAKACVDCSPPRSLLTSIKYCDWQRRERSRQRTGNQNDKHANPANPSVHTALRAPQPGHLTSRDHQQAQGPYQSPAQRTYSGDVLDRHPGVFHRAGQQPFTPRTHRNQHDSFLSQYRYYTPPPGQKKGQTERKKHPSSSQNTSGGSCHGHKYAAQWSMKYSATSTGADQAGREEEEKEGDEEEEEGKYLQFLEDVTNDILRYGLYSDSVVESVLSWQMTWRHDLSQVKMRRLSEELRASLNS</sequence>
<name>A0A1S3S9C4_SALSA</name>
<organism evidence="2 4">
    <name type="scientific">Salmo salar</name>
    <name type="common">Atlantic salmon</name>
    <dbReference type="NCBI Taxonomy" id="8030"/>
    <lineage>
        <taxon>Eukaryota</taxon>
        <taxon>Metazoa</taxon>
        <taxon>Chordata</taxon>
        <taxon>Craniata</taxon>
        <taxon>Vertebrata</taxon>
        <taxon>Euteleostomi</taxon>
        <taxon>Actinopterygii</taxon>
        <taxon>Neopterygii</taxon>
        <taxon>Teleostei</taxon>
        <taxon>Protacanthopterygii</taxon>
        <taxon>Salmoniformes</taxon>
        <taxon>Salmonidae</taxon>
        <taxon>Salmoninae</taxon>
        <taxon>Salmo</taxon>
    </lineage>
</organism>
<dbReference type="GO" id="GO:0045494">
    <property type="term" value="P:photoreceptor cell maintenance"/>
    <property type="evidence" value="ECO:0007669"/>
    <property type="project" value="TreeGrafter"/>
</dbReference>
<dbReference type="GO" id="GO:0000226">
    <property type="term" value="P:microtubule cytoskeleton organization"/>
    <property type="evidence" value="ECO:0007669"/>
    <property type="project" value="TreeGrafter"/>
</dbReference>
<proteinExistence type="predicted"/>
<dbReference type="RefSeq" id="XP_014060941.1">
    <property type="nucleotide sequence ID" value="XM_014205466.1"/>
</dbReference>
<dbReference type="AlphaFoldDB" id="A0A1S3S9C4"/>
<accession>A0A1S3S9C4</accession>
<dbReference type="Proteomes" id="UP001652741">
    <property type="component" value="Chromosome ssa06"/>
</dbReference>
<dbReference type="InterPro" id="IPR029357">
    <property type="entry name" value="SPATA7"/>
</dbReference>
<dbReference type="RefSeq" id="XP_014060942.1">
    <property type="nucleotide sequence ID" value="XM_014205467.1"/>
</dbReference>
<evidence type="ECO:0000313" key="4">
    <source>
        <dbReference type="RefSeq" id="XP_014060942.1"/>
    </source>
</evidence>
<evidence type="ECO:0000256" key="1">
    <source>
        <dbReference type="SAM" id="MobiDB-lite"/>
    </source>
</evidence>
<gene>
    <name evidence="3 4" type="primary">LOC106607950</name>
</gene>
<dbReference type="KEGG" id="sasa:106607950"/>
<keyword evidence="2" id="KW-1185">Reference proteome</keyword>
<dbReference type="GO" id="GO:0120200">
    <property type="term" value="C:rod photoreceptor outer segment"/>
    <property type="evidence" value="ECO:0007669"/>
    <property type="project" value="TreeGrafter"/>
</dbReference>
<dbReference type="GO" id="GO:0036064">
    <property type="term" value="C:ciliary basal body"/>
    <property type="evidence" value="ECO:0007669"/>
    <property type="project" value="TreeGrafter"/>
</dbReference>
<evidence type="ECO:0000313" key="3">
    <source>
        <dbReference type="RefSeq" id="XP_014060941.1"/>
    </source>
</evidence>
<evidence type="ECO:0000313" key="2">
    <source>
        <dbReference type="Proteomes" id="UP001652741"/>
    </source>
</evidence>
<dbReference type="GeneID" id="106607950"/>
<feature type="compositionally biased region" description="Acidic residues" evidence="1">
    <location>
        <begin position="205"/>
        <end position="217"/>
    </location>
</feature>
<dbReference type="GO" id="GO:0005930">
    <property type="term" value="C:axoneme"/>
    <property type="evidence" value="ECO:0007669"/>
    <property type="project" value="TreeGrafter"/>
</dbReference>
<dbReference type="PANTHER" id="PTHR14917:SF3">
    <property type="entry name" value="SPERMATOGENESIS ASSOCIATED 7"/>
    <property type="match status" value="1"/>
</dbReference>
<feature type="region of interest" description="Disordered" evidence="1">
    <location>
        <begin position="194"/>
        <end position="218"/>
    </location>
</feature>
<protein>
    <submittedName>
        <fullName evidence="3 4">Spermatogenesis-associated protein 7-like isoform X1</fullName>
    </submittedName>
</protein>